<keyword evidence="1" id="KW-0411">Iron-sulfur</keyword>
<dbReference type="InterPro" id="IPR029703">
    <property type="entry name" value="POL2"/>
</dbReference>
<keyword evidence="1" id="KW-0479">Metal-binding</keyword>
<dbReference type="PANTHER" id="PTHR10670:SF0">
    <property type="entry name" value="DNA POLYMERASE EPSILON CATALYTIC SUBUNIT A"/>
    <property type="match status" value="1"/>
</dbReference>
<organism evidence="3 4">
    <name type="scientific">Heterodera schachtii</name>
    <name type="common">Sugarbeet cyst nematode worm</name>
    <name type="synonym">Tylenchus schachtii</name>
    <dbReference type="NCBI Taxonomy" id="97005"/>
    <lineage>
        <taxon>Eukaryota</taxon>
        <taxon>Metazoa</taxon>
        <taxon>Ecdysozoa</taxon>
        <taxon>Nematoda</taxon>
        <taxon>Chromadorea</taxon>
        <taxon>Rhabditida</taxon>
        <taxon>Tylenchina</taxon>
        <taxon>Tylenchomorpha</taxon>
        <taxon>Tylenchoidea</taxon>
        <taxon>Heteroderidae</taxon>
        <taxon>Heteroderinae</taxon>
        <taxon>Heterodera</taxon>
    </lineage>
</organism>
<keyword evidence="1" id="KW-0238">DNA-binding</keyword>
<dbReference type="EC" id="2.7.7.7" evidence="1"/>
<dbReference type="GO" id="GO:0003887">
    <property type="term" value="F:DNA-directed DNA polymerase activity"/>
    <property type="evidence" value="ECO:0007669"/>
    <property type="project" value="UniProtKB-KW"/>
</dbReference>
<keyword evidence="1" id="KW-0408">Iron</keyword>
<sequence length="642" mass="71770">MCCSSGSSPEYVLLHEHLTAVGADDDEAEDEVMDGLRPTAYFVDDGALQHFVGIREYDLPFDMCVCIDQQFFFGQYHTTLGHNPSTKLPSICHVEALVDPSEPFYAIDIETTTPLKFPNVEAVESGVFRADFKCRFKLNLGALAQIVYVVRPTMGHDELRNEDKIAGIGAGMADFDAVSVQIEAALLQALIERPLRTELSRIYHLLNVGAMFPNIILTNLLEEVCMSFIHNAPEANCKRPLNWRGQIEFCRSVFKRLHDTEEVQQQLTIRENPSLYTYTDEPTNRYKYKQILKICITRAVHSFFTMSKDYSQRTLDSGKTTMFAFVKSNCDENSMRLHFETLRKFLILHGVDGLQSVAYPCTVQTFKDSFCAQFPLLSPQLKEHLGLFLNYFIVSLNAQIDATQSLLAPDVAKMLENFKAGKPLEKISDDPSQYADVGLHTVHDGKLRSAEKKLFAFVDTCCTNDALRFHIDTLAKSLGKSVSATRSDGLESGALLSPSVFKEAMAQLIAEHCASEEKADSFGNFLDTFVCSLLGQSQWAFVCSLIGQSQWLSQSQWSFVCSFIGQQSQWLNKKTFYAFLARFVHEHQGSSGGPSSSNLTVVQQQKELSGASGVPPAQLGQKRESTAEQSQKTAKKGKRENQ</sequence>
<evidence type="ECO:0000313" key="3">
    <source>
        <dbReference type="EMBL" id="KAL3077498.1"/>
    </source>
</evidence>
<comment type="similarity">
    <text evidence="1">Belongs to the DNA polymerase type-B family.</text>
</comment>
<proteinExistence type="inferred from homology"/>
<feature type="region of interest" description="Disordered" evidence="2">
    <location>
        <begin position="589"/>
        <end position="642"/>
    </location>
</feature>
<name>A0ABD2IMQ3_HETSC</name>
<evidence type="ECO:0000313" key="4">
    <source>
        <dbReference type="Proteomes" id="UP001620645"/>
    </source>
</evidence>
<feature type="compositionally biased region" description="Polar residues" evidence="2">
    <location>
        <begin position="593"/>
        <end position="607"/>
    </location>
</feature>
<dbReference type="GO" id="GO:0003677">
    <property type="term" value="F:DNA binding"/>
    <property type="evidence" value="ECO:0007669"/>
    <property type="project" value="UniProtKB-KW"/>
</dbReference>
<comment type="cofactor">
    <cofactor evidence="1">
        <name>[4Fe-4S] cluster</name>
        <dbReference type="ChEBI" id="CHEBI:49883"/>
    </cofactor>
</comment>
<dbReference type="GO" id="GO:0006260">
    <property type="term" value="P:DNA replication"/>
    <property type="evidence" value="ECO:0007669"/>
    <property type="project" value="UniProtKB-KW"/>
</dbReference>
<dbReference type="Proteomes" id="UP001620645">
    <property type="component" value="Unassembled WGS sequence"/>
</dbReference>
<keyword evidence="1" id="KW-0862">Zinc</keyword>
<keyword evidence="1" id="KW-0239">DNA-directed DNA polymerase</keyword>
<keyword evidence="1" id="KW-0863">Zinc-finger</keyword>
<dbReference type="GO" id="GO:0008270">
    <property type="term" value="F:zinc ion binding"/>
    <property type="evidence" value="ECO:0007669"/>
    <property type="project" value="UniProtKB-KW"/>
</dbReference>
<protein>
    <recommendedName>
        <fullName evidence="1">DNA polymerase epsilon catalytic subunit</fullName>
        <ecNumber evidence="1">2.7.7.7</ecNumber>
    </recommendedName>
</protein>
<dbReference type="EMBL" id="JBICCN010000326">
    <property type="protein sequence ID" value="KAL3077498.1"/>
    <property type="molecule type" value="Genomic_DNA"/>
</dbReference>
<gene>
    <name evidence="3" type="ORF">niasHS_012204</name>
</gene>
<keyword evidence="1" id="KW-0539">Nucleus</keyword>
<dbReference type="AlphaFoldDB" id="A0ABD2IMQ3"/>
<reference evidence="3 4" key="1">
    <citation type="submission" date="2024-10" db="EMBL/GenBank/DDBJ databases">
        <authorList>
            <person name="Kim D."/>
        </authorList>
    </citation>
    <scope>NUCLEOTIDE SEQUENCE [LARGE SCALE GENOMIC DNA]</scope>
    <source>
        <strain evidence="3">Taebaek</strain>
    </source>
</reference>
<evidence type="ECO:0000256" key="1">
    <source>
        <dbReference type="RuleBase" id="RU365029"/>
    </source>
</evidence>
<evidence type="ECO:0000256" key="2">
    <source>
        <dbReference type="SAM" id="MobiDB-lite"/>
    </source>
</evidence>
<keyword evidence="1" id="KW-0004">4Fe-4S</keyword>
<dbReference type="PANTHER" id="PTHR10670">
    <property type="entry name" value="DNA POLYMERASE EPSILON CATALYTIC SUBUNIT A"/>
    <property type="match status" value="1"/>
</dbReference>
<dbReference type="GO" id="GO:0005634">
    <property type="term" value="C:nucleus"/>
    <property type="evidence" value="ECO:0007669"/>
    <property type="project" value="UniProtKB-SubCell"/>
</dbReference>
<keyword evidence="1" id="KW-0235">DNA replication</keyword>
<comment type="caution">
    <text evidence="3">The sequence shown here is derived from an EMBL/GenBank/DDBJ whole genome shotgun (WGS) entry which is preliminary data.</text>
</comment>
<comment type="catalytic activity">
    <reaction evidence="1">
        <text>DNA(n) + a 2'-deoxyribonucleoside 5'-triphosphate = DNA(n+1) + diphosphate</text>
        <dbReference type="Rhea" id="RHEA:22508"/>
        <dbReference type="Rhea" id="RHEA-COMP:17339"/>
        <dbReference type="Rhea" id="RHEA-COMP:17340"/>
        <dbReference type="ChEBI" id="CHEBI:33019"/>
        <dbReference type="ChEBI" id="CHEBI:61560"/>
        <dbReference type="ChEBI" id="CHEBI:173112"/>
        <dbReference type="EC" id="2.7.7.7"/>
    </reaction>
</comment>
<accession>A0ABD2IMQ3</accession>
<comment type="subcellular location">
    <subcellularLocation>
        <location evidence="1">Nucleus</location>
    </subcellularLocation>
</comment>
<dbReference type="GO" id="GO:0051539">
    <property type="term" value="F:4 iron, 4 sulfur cluster binding"/>
    <property type="evidence" value="ECO:0007669"/>
    <property type="project" value="UniProtKB-KW"/>
</dbReference>
<keyword evidence="1" id="KW-0808">Transferase</keyword>
<keyword evidence="1" id="KW-0548">Nucleotidyltransferase</keyword>
<dbReference type="SUPFAM" id="SSF53098">
    <property type="entry name" value="Ribonuclease H-like"/>
    <property type="match status" value="1"/>
</dbReference>
<keyword evidence="4" id="KW-1185">Reference proteome</keyword>
<comment type="function">
    <text evidence="1">DNA polymerase II participates in chromosomal DNA replication.</text>
</comment>
<dbReference type="InterPro" id="IPR012337">
    <property type="entry name" value="RNaseH-like_sf"/>
</dbReference>
<feature type="compositionally biased region" description="Basic residues" evidence="2">
    <location>
        <begin position="633"/>
        <end position="642"/>
    </location>
</feature>